<dbReference type="EMBL" id="JAUEPO010000002">
    <property type="protein sequence ID" value="KAK3332769.1"/>
    <property type="molecule type" value="Genomic_DNA"/>
</dbReference>
<organism evidence="1 2">
    <name type="scientific">Cercophora scortea</name>
    <dbReference type="NCBI Taxonomy" id="314031"/>
    <lineage>
        <taxon>Eukaryota</taxon>
        <taxon>Fungi</taxon>
        <taxon>Dikarya</taxon>
        <taxon>Ascomycota</taxon>
        <taxon>Pezizomycotina</taxon>
        <taxon>Sordariomycetes</taxon>
        <taxon>Sordariomycetidae</taxon>
        <taxon>Sordariales</taxon>
        <taxon>Lasiosphaeriaceae</taxon>
        <taxon>Cercophora</taxon>
    </lineage>
</organism>
<gene>
    <name evidence="1" type="ORF">B0T19DRAFT_111040</name>
</gene>
<proteinExistence type="predicted"/>
<reference evidence="1" key="2">
    <citation type="submission" date="2023-06" db="EMBL/GenBank/DDBJ databases">
        <authorList>
            <consortium name="Lawrence Berkeley National Laboratory"/>
            <person name="Haridas S."/>
            <person name="Hensen N."/>
            <person name="Bonometti L."/>
            <person name="Westerberg I."/>
            <person name="Brannstrom I.O."/>
            <person name="Guillou S."/>
            <person name="Cros-Aarteil S."/>
            <person name="Calhoun S."/>
            <person name="Kuo A."/>
            <person name="Mondo S."/>
            <person name="Pangilinan J."/>
            <person name="Riley R."/>
            <person name="Labutti K."/>
            <person name="Andreopoulos B."/>
            <person name="Lipzen A."/>
            <person name="Chen C."/>
            <person name="Yanf M."/>
            <person name="Daum C."/>
            <person name="Ng V."/>
            <person name="Clum A."/>
            <person name="Steindorff A."/>
            <person name="Ohm R."/>
            <person name="Martin F."/>
            <person name="Silar P."/>
            <person name="Natvig D."/>
            <person name="Lalanne C."/>
            <person name="Gautier V."/>
            <person name="Ament-Velasquez S.L."/>
            <person name="Kruys A."/>
            <person name="Hutchinson M.I."/>
            <person name="Powell A.J."/>
            <person name="Barry K."/>
            <person name="Miller A.N."/>
            <person name="Grigoriev I.V."/>
            <person name="Debuchy R."/>
            <person name="Gladieux P."/>
            <person name="Thoren M.H."/>
            <person name="Johannesson H."/>
        </authorList>
    </citation>
    <scope>NUCLEOTIDE SEQUENCE</scope>
    <source>
        <strain evidence="1">SMH4131-1</strain>
    </source>
</reference>
<protein>
    <submittedName>
        <fullName evidence="1">Uncharacterized protein</fullName>
    </submittedName>
</protein>
<reference evidence="1" key="1">
    <citation type="journal article" date="2023" name="Mol. Phylogenet. Evol.">
        <title>Genome-scale phylogeny and comparative genomics of the fungal order Sordariales.</title>
        <authorList>
            <person name="Hensen N."/>
            <person name="Bonometti L."/>
            <person name="Westerberg I."/>
            <person name="Brannstrom I.O."/>
            <person name="Guillou S."/>
            <person name="Cros-Aarteil S."/>
            <person name="Calhoun S."/>
            <person name="Haridas S."/>
            <person name="Kuo A."/>
            <person name="Mondo S."/>
            <person name="Pangilinan J."/>
            <person name="Riley R."/>
            <person name="LaButti K."/>
            <person name="Andreopoulos B."/>
            <person name="Lipzen A."/>
            <person name="Chen C."/>
            <person name="Yan M."/>
            <person name="Daum C."/>
            <person name="Ng V."/>
            <person name="Clum A."/>
            <person name="Steindorff A."/>
            <person name="Ohm R.A."/>
            <person name="Martin F."/>
            <person name="Silar P."/>
            <person name="Natvig D.O."/>
            <person name="Lalanne C."/>
            <person name="Gautier V."/>
            <person name="Ament-Velasquez S.L."/>
            <person name="Kruys A."/>
            <person name="Hutchinson M.I."/>
            <person name="Powell A.J."/>
            <person name="Barry K."/>
            <person name="Miller A.N."/>
            <person name="Grigoriev I.V."/>
            <person name="Debuchy R."/>
            <person name="Gladieux P."/>
            <person name="Hiltunen Thoren M."/>
            <person name="Johannesson H."/>
        </authorList>
    </citation>
    <scope>NUCLEOTIDE SEQUENCE</scope>
    <source>
        <strain evidence="1">SMH4131-1</strain>
    </source>
</reference>
<sequence length="174" mass="18535">MTPVALVPNVSISASAVWLTLPCSFSAMTSSVSASATRDRGDQERGKGGQGTLHITRLQDGDQLTACRRKHVALNILGHLREGLTGPCEERCGGVLGYGRVSGIVSGRARVCIHGAVALLVSRGRWRIPRRYGAVRLACGARLGSSVGHVDDNGGESEVLVMYPRKQVSRWSDV</sequence>
<dbReference type="Proteomes" id="UP001286456">
    <property type="component" value="Unassembled WGS sequence"/>
</dbReference>
<dbReference type="AlphaFoldDB" id="A0AAE0IWX2"/>
<name>A0AAE0IWX2_9PEZI</name>
<evidence type="ECO:0000313" key="1">
    <source>
        <dbReference type="EMBL" id="KAK3332769.1"/>
    </source>
</evidence>
<comment type="caution">
    <text evidence="1">The sequence shown here is derived from an EMBL/GenBank/DDBJ whole genome shotgun (WGS) entry which is preliminary data.</text>
</comment>
<accession>A0AAE0IWX2</accession>
<keyword evidence="2" id="KW-1185">Reference proteome</keyword>
<evidence type="ECO:0000313" key="2">
    <source>
        <dbReference type="Proteomes" id="UP001286456"/>
    </source>
</evidence>